<proteinExistence type="predicted"/>
<dbReference type="Proteomes" id="UP000696413">
    <property type="component" value="Unassembled WGS sequence"/>
</dbReference>
<feature type="domain" description="HTH tetR-type" evidence="5">
    <location>
        <begin position="17"/>
        <end position="77"/>
    </location>
</feature>
<dbReference type="InterPro" id="IPR036271">
    <property type="entry name" value="Tet_transcr_reg_TetR-rel_C_sf"/>
</dbReference>
<comment type="caution">
    <text evidence="6">The sequence shown here is derived from an EMBL/GenBank/DDBJ whole genome shotgun (WGS) entry which is preliminary data.</text>
</comment>
<dbReference type="Pfam" id="PF00440">
    <property type="entry name" value="TetR_N"/>
    <property type="match status" value="2"/>
</dbReference>
<dbReference type="InterPro" id="IPR054156">
    <property type="entry name" value="YxaF_TetR_C"/>
</dbReference>
<keyword evidence="3" id="KW-0804">Transcription</keyword>
<dbReference type="PROSITE" id="PS50977">
    <property type="entry name" value="HTH_TETR_2"/>
    <property type="match status" value="2"/>
</dbReference>
<evidence type="ECO:0000256" key="4">
    <source>
        <dbReference type="PROSITE-ProRule" id="PRU00335"/>
    </source>
</evidence>
<reference evidence="6 7" key="1">
    <citation type="submission" date="2021-05" db="EMBL/GenBank/DDBJ databases">
        <title>Draft Genome Sequences of Clinical Respiratory Isolates of Mycobacterium goodii Recovered in Ireland.</title>
        <authorList>
            <person name="Flanagan P.R."/>
            <person name="Mok S."/>
            <person name="Roycroft E."/>
            <person name="Rogers T.R."/>
            <person name="Fitzgibbon M."/>
        </authorList>
    </citation>
    <scope>NUCLEOTIDE SEQUENCE [LARGE SCALE GENOMIC DNA]</scope>
    <source>
        <strain evidence="6 7">14IE55</strain>
    </source>
</reference>
<feature type="DNA-binding region" description="H-T-H motif" evidence="4">
    <location>
        <begin position="40"/>
        <end position="59"/>
    </location>
</feature>
<dbReference type="SUPFAM" id="SSF48498">
    <property type="entry name" value="Tetracyclin repressor-like, C-terminal domain"/>
    <property type="match status" value="2"/>
</dbReference>
<organism evidence="6 7">
    <name type="scientific">Mycolicibacterium goodii</name>
    <name type="common">Mycobacterium goodii</name>
    <dbReference type="NCBI Taxonomy" id="134601"/>
    <lineage>
        <taxon>Bacteria</taxon>
        <taxon>Bacillati</taxon>
        <taxon>Actinomycetota</taxon>
        <taxon>Actinomycetes</taxon>
        <taxon>Mycobacteriales</taxon>
        <taxon>Mycobacteriaceae</taxon>
        <taxon>Mycolicibacterium</taxon>
    </lineage>
</organism>
<evidence type="ECO:0000313" key="6">
    <source>
        <dbReference type="EMBL" id="MBU8824566.1"/>
    </source>
</evidence>
<dbReference type="EMBL" id="JAHBOM010000012">
    <property type="protein sequence ID" value="MBU8824566.1"/>
    <property type="molecule type" value="Genomic_DNA"/>
</dbReference>
<keyword evidence="2 4" id="KW-0238">DNA-binding</keyword>
<dbReference type="PANTHER" id="PTHR47506">
    <property type="entry name" value="TRANSCRIPTIONAL REGULATORY PROTEIN"/>
    <property type="match status" value="1"/>
</dbReference>
<evidence type="ECO:0000313" key="7">
    <source>
        <dbReference type="Proteomes" id="UP000696413"/>
    </source>
</evidence>
<dbReference type="Pfam" id="PF16925">
    <property type="entry name" value="TetR_C_13"/>
    <property type="match status" value="1"/>
</dbReference>
<keyword evidence="1" id="KW-0805">Transcription regulation</keyword>
<dbReference type="RefSeq" id="WP_073677549.1">
    <property type="nucleotide sequence ID" value="NZ_CP092364.2"/>
</dbReference>
<feature type="domain" description="HTH tetR-type" evidence="5">
    <location>
        <begin position="243"/>
        <end position="303"/>
    </location>
</feature>
<dbReference type="Pfam" id="PF21993">
    <property type="entry name" value="TetR_C_13_2"/>
    <property type="match status" value="1"/>
</dbReference>
<accession>A0ABS6HPE3</accession>
<dbReference type="InterPro" id="IPR011075">
    <property type="entry name" value="TetR_C"/>
</dbReference>
<gene>
    <name evidence="6" type="ORF">KL859_17040</name>
</gene>
<dbReference type="PANTHER" id="PTHR47506:SF6">
    <property type="entry name" value="HTH-TYPE TRANSCRIPTIONAL REPRESSOR NEMR"/>
    <property type="match status" value="1"/>
</dbReference>
<dbReference type="InterPro" id="IPR009057">
    <property type="entry name" value="Homeodomain-like_sf"/>
</dbReference>
<evidence type="ECO:0000259" key="5">
    <source>
        <dbReference type="PROSITE" id="PS50977"/>
    </source>
</evidence>
<evidence type="ECO:0000256" key="3">
    <source>
        <dbReference type="ARBA" id="ARBA00023163"/>
    </source>
</evidence>
<evidence type="ECO:0000256" key="2">
    <source>
        <dbReference type="ARBA" id="ARBA00023125"/>
    </source>
</evidence>
<protein>
    <submittedName>
        <fullName evidence="6">TetR/AcrR family transcriptional regulator</fullName>
    </submittedName>
</protein>
<feature type="DNA-binding region" description="H-T-H motif" evidence="4">
    <location>
        <begin position="266"/>
        <end position="285"/>
    </location>
</feature>
<name>A0ABS6HPE3_MYCGD</name>
<evidence type="ECO:0000256" key="1">
    <source>
        <dbReference type="ARBA" id="ARBA00023015"/>
    </source>
</evidence>
<dbReference type="Gene3D" id="1.10.357.10">
    <property type="entry name" value="Tetracycline Repressor, domain 2"/>
    <property type="match status" value="2"/>
</dbReference>
<keyword evidence="7" id="KW-1185">Reference proteome</keyword>
<dbReference type="InterPro" id="IPR001647">
    <property type="entry name" value="HTH_TetR"/>
</dbReference>
<dbReference type="SUPFAM" id="SSF46689">
    <property type="entry name" value="Homeodomain-like"/>
    <property type="match status" value="2"/>
</dbReference>
<sequence>MVTTGVSGDAGFTAKGRATRERILRSAAQVIVDEGLSALSLDRVRQVASVSGSQLSHYFADKQALVRAVLERQMGVVLDFHRQPALGSLDTFDDFERWLDLGIRQLRSIGYTGTPTYHALAGQLGKSDAETRRTLADGYQEWISMLEGSFERMRERGVLVESAHPRDLAMVVVAGHQGAGMLTFTYRQEWPLSDTLRFVVNHLRLFAADPSERVPRPPRPIDARRPRASVVDDADRRFTPKGLATRARIINGAADLMFRQGVSGTSLDDVRRAVGVSGSQLTHYFTDKRDLIRHVVAARAAEVTAQPELVGLDRIDALRAWAKAVAGHVETVYLRGGCAYGSLTGELLEQRDVLDDLAAGYDRWLKLFRDGIDAMCGNGELGEGVEPRHLAVALLAAHQGGAMLAFATGTREPFDAVVGAAVEYVASFAAGYAHTAHPGTGPWR</sequence>